<dbReference type="NCBIfam" id="NF047352">
    <property type="entry name" value="P_loop_sacsin"/>
    <property type="match status" value="1"/>
</dbReference>
<accession>A0A2W4TLF4</accession>
<dbReference type="EMBL" id="QBMC01000276">
    <property type="protein sequence ID" value="PZO08424.1"/>
    <property type="molecule type" value="Genomic_DNA"/>
</dbReference>
<reference evidence="2" key="1">
    <citation type="submission" date="2018-04" db="EMBL/GenBank/DDBJ databases">
        <authorList>
            <person name="Cornet L."/>
        </authorList>
    </citation>
    <scope>NUCLEOTIDE SEQUENCE [LARGE SCALE GENOMIC DNA]</scope>
</reference>
<dbReference type="AlphaFoldDB" id="A0A2W4TLF4"/>
<proteinExistence type="predicted"/>
<sequence length="589" mass="66861">MSYSRKAYESSLKAHKKLIATKLLDGIEKLYENKTSERRWIWELLQNAKDVAKDRVQVQIVLKADSVEFQHNGNPFLMDNVTYLIEQVSTKDRVSDLGEALETTGKFGTGFMTTHLLSKKVEVEGVLEDQDTEPAVYKRFNLTLDRDAATPDEMIAKVGESFRVFDELDDEVLCPALTGYEHCKHLDTSFRYALDQEGLSIAKVGIDDLHGALSYALVFIPKIKSVTVIDEIAGSKVEYSIVLERDFGSNLKVSTIQVEAGADSRSITIASVSDLNQTMTLAMPLDEQDGQLSIAAIHAKTPRLFCDFPLIGSEQFSFPTVFNSPLFNPSEPRDTVLLDERDDEKRRFNKSIFEYALNLYSDLLDYASKHWQDAYLLASSGMPEGVDRQWYKAYIQQPLRQKVLETPIVDTCENQRIPLAHARIPYHRAAAQVVPLWSLAVAFHQNCLPTEAHVIGWYTTIDTDWEKDFSIKLRYTLTDLVKDIANEVCLSQLARRIEKSEVETIGWLNQAITFVEADEAAKPGSLLDTYPIIPNQYGNFRVMSELRKDLEIPEAIKYVLKILDEDWKQQLSHLDIQCSFPQSLGLTHQ</sequence>
<comment type="caution">
    <text evidence="1">The sequence shown here is derived from an EMBL/GenBank/DDBJ whole genome shotgun (WGS) entry which is preliminary data.</text>
</comment>
<reference evidence="1 2" key="2">
    <citation type="submission" date="2018-06" db="EMBL/GenBank/DDBJ databases">
        <title>Metagenomic assembly of (sub)arctic Cyanobacteria and their associated microbiome from non-axenic cultures.</title>
        <authorList>
            <person name="Baurain D."/>
        </authorList>
    </citation>
    <scope>NUCLEOTIDE SEQUENCE [LARGE SCALE GENOMIC DNA]</scope>
    <source>
        <strain evidence="1">ULC129bin1</strain>
    </source>
</reference>
<evidence type="ECO:0000313" key="1">
    <source>
        <dbReference type="EMBL" id="PZO08424.1"/>
    </source>
</evidence>
<protein>
    <recommendedName>
        <fullName evidence="3">ATP-binding protein</fullName>
    </recommendedName>
</protein>
<name>A0A2W4TLF4_9CYAN</name>
<evidence type="ECO:0000313" key="2">
    <source>
        <dbReference type="Proteomes" id="UP000249354"/>
    </source>
</evidence>
<dbReference type="SUPFAM" id="SSF55874">
    <property type="entry name" value="ATPase domain of HSP90 chaperone/DNA topoisomerase II/histidine kinase"/>
    <property type="match status" value="1"/>
</dbReference>
<evidence type="ECO:0008006" key="3">
    <source>
        <dbReference type="Google" id="ProtNLM"/>
    </source>
</evidence>
<gene>
    <name evidence="1" type="ORF">DCF25_22200</name>
</gene>
<dbReference type="InterPro" id="IPR036890">
    <property type="entry name" value="HATPase_C_sf"/>
</dbReference>
<dbReference type="Proteomes" id="UP000249354">
    <property type="component" value="Unassembled WGS sequence"/>
</dbReference>
<organism evidence="1 2">
    <name type="scientific">Leptolyngbya foveolarum</name>
    <dbReference type="NCBI Taxonomy" id="47253"/>
    <lineage>
        <taxon>Bacteria</taxon>
        <taxon>Bacillati</taxon>
        <taxon>Cyanobacteriota</taxon>
        <taxon>Cyanophyceae</taxon>
        <taxon>Leptolyngbyales</taxon>
        <taxon>Leptolyngbyaceae</taxon>
        <taxon>Leptolyngbya group</taxon>
        <taxon>Leptolyngbya</taxon>
    </lineage>
</organism>